<evidence type="ECO:0000313" key="2">
    <source>
        <dbReference type="Proteomes" id="UP001597282"/>
    </source>
</evidence>
<comment type="caution">
    <text evidence="1">The sequence shown here is derived from an EMBL/GenBank/DDBJ whole genome shotgun (WGS) entry which is preliminary data.</text>
</comment>
<evidence type="ECO:0000313" key="1">
    <source>
        <dbReference type="EMBL" id="MFD1428483.1"/>
    </source>
</evidence>
<gene>
    <name evidence="1" type="ORF">ACFQ4Y_16405</name>
</gene>
<proteinExistence type="predicted"/>
<dbReference type="EMBL" id="JBHTNU010000025">
    <property type="protein sequence ID" value="MFD1428483.1"/>
    <property type="molecule type" value="Genomic_DNA"/>
</dbReference>
<dbReference type="Proteomes" id="UP001597282">
    <property type="component" value="Unassembled WGS sequence"/>
</dbReference>
<accession>A0ABW4CEV7</accession>
<sequence length="79" mass="9611">MIIQTKKEAERILKEVEPELQLEPLVCPECGEEWFVFVFEKYEYDEDEWFFYPVDEDECECPRGCKTGNEFFILWEEAD</sequence>
<protein>
    <submittedName>
        <fullName evidence="1">Uncharacterized protein</fullName>
    </submittedName>
</protein>
<name>A0ABW4CEV7_9BACL</name>
<dbReference type="RefSeq" id="WP_380167431.1">
    <property type="nucleotide sequence ID" value="NZ_JBHTNU010000025.1"/>
</dbReference>
<organism evidence="1 2">
    <name type="scientific">Kroppenstedtia sanguinis</name>
    <dbReference type="NCBI Taxonomy" id="1380684"/>
    <lineage>
        <taxon>Bacteria</taxon>
        <taxon>Bacillati</taxon>
        <taxon>Bacillota</taxon>
        <taxon>Bacilli</taxon>
        <taxon>Bacillales</taxon>
        <taxon>Thermoactinomycetaceae</taxon>
        <taxon>Kroppenstedtia</taxon>
    </lineage>
</organism>
<keyword evidence="2" id="KW-1185">Reference proteome</keyword>
<reference evidence="2" key="1">
    <citation type="journal article" date="2019" name="Int. J. Syst. Evol. Microbiol.">
        <title>The Global Catalogue of Microorganisms (GCM) 10K type strain sequencing project: providing services to taxonomists for standard genome sequencing and annotation.</title>
        <authorList>
            <consortium name="The Broad Institute Genomics Platform"/>
            <consortium name="The Broad Institute Genome Sequencing Center for Infectious Disease"/>
            <person name="Wu L."/>
            <person name="Ma J."/>
        </authorList>
    </citation>
    <scope>NUCLEOTIDE SEQUENCE [LARGE SCALE GENOMIC DNA]</scope>
    <source>
        <strain evidence="2">S1</strain>
    </source>
</reference>